<name>A0A5C5WRT3_9BACT</name>
<protein>
    <submittedName>
        <fullName evidence="1">Uncharacterized protein</fullName>
    </submittedName>
</protein>
<comment type="caution">
    <text evidence="1">The sequence shown here is derived from an EMBL/GenBank/DDBJ whole genome shotgun (WGS) entry which is preliminary data.</text>
</comment>
<evidence type="ECO:0000313" key="2">
    <source>
        <dbReference type="Proteomes" id="UP000316598"/>
    </source>
</evidence>
<gene>
    <name evidence="1" type="ORF">Pla22_11550</name>
</gene>
<dbReference type="Proteomes" id="UP000316598">
    <property type="component" value="Unassembled WGS sequence"/>
</dbReference>
<dbReference type="AlphaFoldDB" id="A0A5C5WRT3"/>
<organism evidence="1 2">
    <name type="scientific">Rubripirellula amarantea</name>
    <dbReference type="NCBI Taxonomy" id="2527999"/>
    <lineage>
        <taxon>Bacteria</taxon>
        <taxon>Pseudomonadati</taxon>
        <taxon>Planctomycetota</taxon>
        <taxon>Planctomycetia</taxon>
        <taxon>Pirellulales</taxon>
        <taxon>Pirellulaceae</taxon>
        <taxon>Rubripirellula</taxon>
    </lineage>
</organism>
<keyword evidence="2" id="KW-1185">Reference proteome</keyword>
<reference evidence="1 2" key="1">
    <citation type="submission" date="2019-02" db="EMBL/GenBank/DDBJ databases">
        <title>Deep-cultivation of Planctomycetes and their phenomic and genomic characterization uncovers novel biology.</title>
        <authorList>
            <person name="Wiegand S."/>
            <person name="Jogler M."/>
            <person name="Boedeker C."/>
            <person name="Pinto D."/>
            <person name="Vollmers J."/>
            <person name="Rivas-Marin E."/>
            <person name="Kohn T."/>
            <person name="Peeters S.H."/>
            <person name="Heuer A."/>
            <person name="Rast P."/>
            <person name="Oberbeckmann S."/>
            <person name="Bunk B."/>
            <person name="Jeske O."/>
            <person name="Meyerdierks A."/>
            <person name="Storesund J.E."/>
            <person name="Kallscheuer N."/>
            <person name="Luecker S."/>
            <person name="Lage O.M."/>
            <person name="Pohl T."/>
            <person name="Merkel B.J."/>
            <person name="Hornburger P."/>
            <person name="Mueller R.-W."/>
            <person name="Bruemmer F."/>
            <person name="Labrenz M."/>
            <person name="Spormann A.M."/>
            <person name="Op Den Camp H."/>
            <person name="Overmann J."/>
            <person name="Amann R."/>
            <person name="Jetten M.S.M."/>
            <person name="Mascher T."/>
            <person name="Medema M.H."/>
            <person name="Devos D.P."/>
            <person name="Kaster A.-K."/>
            <person name="Ovreas L."/>
            <person name="Rohde M."/>
            <person name="Galperin M.Y."/>
            <person name="Jogler C."/>
        </authorList>
    </citation>
    <scope>NUCLEOTIDE SEQUENCE [LARGE SCALE GENOMIC DNA]</scope>
    <source>
        <strain evidence="1 2">Pla22</strain>
    </source>
</reference>
<proteinExistence type="predicted"/>
<sequence length="90" mass="10656">MDEPTNPQTPVIKMFKLLFPTPCGIRQRLLRWQYNRAMIETMVPISWFNDACQTDLLEFDRRFVGGENFRRRPCMFEAVARTRKATSITV</sequence>
<accession>A0A5C5WRT3</accession>
<dbReference type="EMBL" id="SJPI01000001">
    <property type="protein sequence ID" value="TWT53526.1"/>
    <property type="molecule type" value="Genomic_DNA"/>
</dbReference>
<evidence type="ECO:0000313" key="1">
    <source>
        <dbReference type="EMBL" id="TWT53526.1"/>
    </source>
</evidence>